<evidence type="ECO:0000313" key="2">
    <source>
        <dbReference type="EMBL" id="KKN88050.1"/>
    </source>
</evidence>
<sequence length="358" mass="40047">MSTAIRRNVLPSRRRDETKAEFIDRCMGHPEAVREFPRPDQRRAVCETRSAPRRARLARRRYRRHLQTVRPPRGDPSRTSRIVRRYQADLARRWREVNRVLRQLIVTDDVLGLGTPPRAFLQIDLPGRFDFPADVPGKAAAFDRFMRALLDAEVLELSPISGTGSGWQNKYVRASYSVGVQHADASLRAAGVEPPPGALAQTLNQPIHAEKLQLLFSRNFNELRGVTNAQAQSLSRIVTEGLATGQSPRVVATEISRSISSIGVVRGRVIARTETIRAHATATLARFEQSGIETVEGFAEFVTAGDDRVCQTCQDLEGRRFPLDEAAGVIPVHANCRCVWLPVPDPREPSFRTPEFFG</sequence>
<proteinExistence type="predicted"/>
<dbReference type="InterPro" id="IPR006528">
    <property type="entry name" value="Phage_head_morphogenesis_dom"/>
</dbReference>
<accession>A0A0F9U483</accession>
<name>A0A0F9U483_9ZZZZ</name>
<dbReference type="Pfam" id="PF04233">
    <property type="entry name" value="Phage_Mu_F"/>
    <property type="match status" value="1"/>
</dbReference>
<comment type="caution">
    <text evidence="2">The sequence shown here is derived from an EMBL/GenBank/DDBJ whole genome shotgun (WGS) entry which is preliminary data.</text>
</comment>
<protein>
    <recommendedName>
        <fullName evidence="1">Phage head morphogenesis domain-containing protein</fullName>
    </recommendedName>
</protein>
<evidence type="ECO:0000259" key="1">
    <source>
        <dbReference type="Pfam" id="PF04233"/>
    </source>
</evidence>
<dbReference type="AlphaFoldDB" id="A0A0F9U483"/>
<gene>
    <name evidence="2" type="ORF">LCGC14_0251220</name>
</gene>
<reference evidence="2" key="1">
    <citation type="journal article" date="2015" name="Nature">
        <title>Complex archaea that bridge the gap between prokaryotes and eukaryotes.</title>
        <authorList>
            <person name="Spang A."/>
            <person name="Saw J.H."/>
            <person name="Jorgensen S.L."/>
            <person name="Zaremba-Niedzwiedzka K."/>
            <person name="Martijn J."/>
            <person name="Lind A.E."/>
            <person name="van Eijk R."/>
            <person name="Schleper C."/>
            <person name="Guy L."/>
            <person name="Ettema T.J."/>
        </authorList>
    </citation>
    <scope>NUCLEOTIDE SEQUENCE</scope>
</reference>
<dbReference type="NCBIfam" id="TIGR01641">
    <property type="entry name" value="phageSPP1_gp7"/>
    <property type="match status" value="1"/>
</dbReference>
<feature type="domain" description="Phage head morphogenesis" evidence="1">
    <location>
        <begin position="236"/>
        <end position="339"/>
    </location>
</feature>
<organism evidence="2">
    <name type="scientific">marine sediment metagenome</name>
    <dbReference type="NCBI Taxonomy" id="412755"/>
    <lineage>
        <taxon>unclassified sequences</taxon>
        <taxon>metagenomes</taxon>
        <taxon>ecological metagenomes</taxon>
    </lineage>
</organism>
<dbReference type="EMBL" id="LAZR01000131">
    <property type="protein sequence ID" value="KKN88050.1"/>
    <property type="molecule type" value="Genomic_DNA"/>
</dbReference>